<sequence>MSWMELLLKILDTLAKLVGLIVGADRLYEIWKRTTDDKDRRDKG</sequence>
<keyword evidence="2" id="KW-1185">Reference proteome</keyword>
<name>A0ABW4RG37_9BACL</name>
<evidence type="ECO:0000313" key="2">
    <source>
        <dbReference type="Proteomes" id="UP001597233"/>
    </source>
</evidence>
<evidence type="ECO:0000313" key="1">
    <source>
        <dbReference type="EMBL" id="MFD1884790.1"/>
    </source>
</evidence>
<organism evidence="1 2">
    <name type="scientific">Paenibacillus wenxiniae</name>
    <dbReference type="NCBI Taxonomy" id="1636843"/>
    <lineage>
        <taxon>Bacteria</taxon>
        <taxon>Bacillati</taxon>
        <taxon>Bacillota</taxon>
        <taxon>Bacilli</taxon>
        <taxon>Bacillales</taxon>
        <taxon>Paenibacillaceae</taxon>
        <taxon>Paenibacillus</taxon>
    </lineage>
</organism>
<dbReference type="EMBL" id="JBHUEH010000010">
    <property type="protein sequence ID" value="MFD1884790.1"/>
    <property type="molecule type" value="Genomic_DNA"/>
</dbReference>
<dbReference type="RefSeq" id="WP_347324433.1">
    <property type="nucleotide sequence ID" value="NZ_JBCGUH010000003.1"/>
</dbReference>
<dbReference type="Proteomes" id="UP001597233">
    <property type="component" value="Unassembled WGS sequence"/>
</dbReference>
<comment type="caution">
    <text evidence="1">The sequence shown here is derived from an EMBL/GenBank/DDBJ whole genome shotgun (WGS) entry which is preliminary data.</text>
</comment>
<accession>A0ABW4RG37</accession>
<protein>
    <submittedName>
        <fullName evidence="1">Uncharacterized protein</fullName>
    </submittedName>
</protein>
<reference evidence="2" key="1">
    <citation type="journal article" date="2019" name="Int. J. Syst. Evol. Microbiol.">
        <title>The Global Catalogue of Microorganisms (GCM) 10K type strain sequencing project: providing services to taxonomists for standard genome sequencing and annotation.</title>
        <authorList>
            <consortium name="The Broad Institute Genomics Platform"/>
            <consortium name="The Broad Institute Genome Sequencing Center for Infectious Disease"/>
            <person name="Wu L."/>
            <person name="Ma J."/>
        </authorList>
    </citation>
    <scope>NUCLEOTIDE SEQUENCE [LARGE SCALE GENOMIC DNA]</scope>
    <source>
        <strain evidence="2">CCUG 54950</strain>
    </source>
</reference>
<gene>
    <name evidence="1" type="ORF">ACFSC9_04565</name>
</gene>
<proteinExistence type="predicted"/>